<dbReference type="OMA" id="DPDPRAF"/>
<dbReference type="SUPFAM" id="SSF57701">
    <property type="entry name" value="Zn2/Cys6 DNA-binding domain"/>
    <property type="match status" value="1"/>
</dbReference>
<feature type="domain" description="Zn(2)-C6 fungal-type" evidence="3">
    <location>
        <begin position="15"/>
        <end position="45"/>
    </location>
</feature>
<dbReference type="GO" id="GO:0008270">
    <property type="term" value="F:zinc ion binding"/>
    <property type="evidence" value="ECO:0007669"/>
    <property type="project" value="InterPro"/>
</dbReference>
<dbReference type="PROSITE" id="PS50048">
    <property type="entry name" value="ZN2_CY6_FUNGAL_2"/>
    <property type="match status" value="1"/>
</dbReference>
<dbReference type="PANTHER" id="PTHR37534">
    <property type="entry name" value="TRANSCRIPTIONAL ACTIVATOR PROTEIN UGA3"/>
    <property type="match status" value="1"/>
</dbReference>
<sequence>MQRQDRPRHSRTRAGCLTCRSRKKKCDEIRPRCAGCRRNMLNCTWPAGTLDVDSSPQASTIAEPRTMVLQCAGTQPVGVPPAVRSAHCGDERACSLTPQSVALLSHYLGQTASYFAMRRLEDNPFVTVLLPLGYMDDLLMHGLLAFSGAHLTMKEPENAALVRATSMHYSKMITGLLGEFAALRDDDLDKMERLLRILLVACHYEAICGDTKGAMFNHLRASRQLILSLLAHKNVRQSWNGVNVSALGFSIELYSYLVILNTIIPYGKAKDRTSALDAFIVSVEDMSSFPTFGALFAGSHELFRLIAEVNMLASKRLAEEAAGETQPSPSSRLTHDDILQRVQAWKMPPRDEKESVKDWEHKRCAAEMFRQGLHIYLLAALAGSIVTDPDGVCAIHAHVVKLFTHAGELTAANNYVATMIWPVLMGGTCLVEQGQQQVLAEAIRTGWSSMNHMKIVGDILQLLWKDPDPRAFGPYGLYLTMEKHDLKVSIV</sequence>
<organism evidence="4 5">
    <name type="scientific">Stachybotrys chlorohalonatus (strain IBT 40285)</name>
    <dbReference type="NCBI Taxonomy" id="1283841"/>
    <lineage>
        <taxon>Eukaryota</taxon>
        <taxon>Fungi</taxon>
        <taxon>Dikarya</taxon>
        <taxon>Ascomycota</taxon>
        <taxon>Pezizomycotina</taxon>
        <taxon>Sordariomycetes</taxon>
        <taxon>Hypocreomycetidae</taxon>
        <taxon>Hypocreales</taxon>
        <taxon>Stachybotryaceae</taxon>
        <taxon>Stachybotrys</taxon>
    </lineage>
</organism>
<dbReference type="GO" id="GO:0005634">
    <property type="term" value="C:nucleus"/>
    <property type="evidence" value="ECO:0007669"/>
    <property type="project" value="UniProtKB-SubCell"/>
</dbReference>
<dbReference type="EMBL" id="KL660623">
    <property type="protein sequence ID" value="KFA65042.1"/>
    <property type="molecule type" value="Genomic_DNA"/>
</dbReference>
<comment type="subcellular location">
    <subcellularLocation>
        <location evidence="1">Nucleus</location>
    </subcellularLocation>
</comment>
<dbReference type="InterPro" id="IPR036864">
    <property type="entry name" value="Zn2-C6_fun-type_DNA-bd_sf"/>
</dbReference>
<dbReference type="AlphaFoldDB" id="A0A084QM57"/>
<dbReference type="Proteomes" id="UP000028524">
    <property type="component" value="Unassembled WGS sequence"/>
</dbReference>
<dbReference type="OrthoDB" id="187139at2759"/>
<dbReference type="STRING" id="1283841.A0A084QM57"/>
<dbReference type="InParanoid" id="A0A084QM57"/>
<keyword evidence="2" id="KW-0539">Nucleus</keyword>
<dbReference type="Pfam" id="PF11951">
    <property type="entry name" value="Fungal_trans_2"/>
    <property type="match status" value="1"/>
</dbReference>
<dbReference type="GO" id="GO:0000981">
    <property type="term" value="F:DNA-binding transcription factor activity, RNA polymerase II-specific"/>
    <property type="evidence" value="ECO:0007669"/>
    <property type="project" value="InterPro"/>
</dbReference>
<dbReference type="Gene3D" id="4.10.240.10">
    <property type="entry name" value="Zn(2)-C6 fungal-type DNA-binding domain"/>
    <property type="match status" value="1"/>
</dbReference>
<proteinExistence type="predicted"/>
<evidence type="ECO:0000313" key="4">
    <source>
        <dbReference type="EMBL" id="KFA65042.1"/>
    </source>
</evidence>
<name>A0A084QM57_STAC4</name>
<dbReference type="Pfam" id="PF00172">
    <property type="entry name" value="Zn_clus"/>
    <property type="match status" value="1"/>
</dbReference>
<evidence type="ECO:0000256" key="2">
    <source>
        <dbReference type="ARBA" id="ARBA00023242"/>
    </source>
</evidence>
<keyword evidence="5" id="KW-1185">Reference proteome</keyword>
<dbReference type="CDD" id="cd00067">
    <property type="entry name" value="GAL4"/>
    <property type="match status" value="1"/>
</dbReference>
<dbReference type="HOGENOM" id="CLU_023417_2_1_1"/>
<evidence type="ECO:0000259" key="3">
    <source>
        <dbReference type="PROSITE" id="PS50048"/>
    </source>
</evidence>
<protein>
    <recommendedName>
        <fullName evidence="3">Zn(2)-C6 fungal-type domain-containing protein</fullName>
    </recommendedName>
</protein>
<reference evidence="4 5" key="1">
    <citation type="journal article" date="2014" name="BMC Genomics">
        <title>Comparative genome sequencing reveals chemotype-specific gene clusters in the toxigenic black mold Stachybotrys.</title>
        <authorList>
            <person name="Semeiks J."/>
            <person name="Borek D."/>
            <person name="Otwinowski Z."/>
            <person name="Grishin N.V."/>
        </authorList>
    </citation>
    <scope>NUCLEOTIDE SEQUENCE [LARGE SCALE GENOMIC DNA]</scope>
    <source>
        <strain evidence="4 5">IBT 40285</strain>
    </source>
</reference>
<dbReference type="InterPro" id="IPR021858">
    <property type="entry name" value="Fun_TF"/>
</dbReference>
<accession>A0A084QM57</accession>
<dbReference type="SMART" id="SM00066">
    <property type="entry name" value="GAL4"/>
    <property type="match status" value="1"/>
</dbReference>
<dbReference type="InterPro" id="IPR001138">
    <property type="entry name" value="Zn2Cys6_DnaBD"/>
</dbReference>
<gene>
    <name evidence="4" type="ORF">S40285_05647</name>
</gene>
<evidence type="ECO:0000256" key="1">
    <source>
        <dbReference type="ARBA" id="ARBA00004123"/>
    </source>
</evidence>
<dbReference type="PANTHER" id="PTHR37534:SF46">
    <property type="entry name" value="ZN(II)2CYS6 TRANSCRIPTION FACTOR (EUROFUNG)"/>
    <property type="match status" value="1"/>
</dbReference>
<dbReference type="PROSITE" id="PS00463">
    <property type="entry name" value="ZN2_CY6_FUNGAL_1"/>
    <property type="match status" value="1"/>
</dbReference>
<evidence type="ECO:0000313" key="5">
    <source>
        <dbReference type="Proteomes" id="UP000028524"/>
    </source>
</evidence>